<protein>
    <recommendedName>
        <fullName evidence="6">F-box domain-containing protein</fullName>
    </recommendedName>
</protein>
<dbReference type="Pfam" id="PF08268">
    <property type="entry name" value="FBA_3"/>
    <property type="match status" value="1"/>
</dbReference>
<dbReference type="KEGG" id="mnt:21397976"/>
<dbReference type="InterPro" id="IPR017451">
    <property type="entry name" value="F-box-assoc_interact_dom"/>
</dbReference>
<dbReference type="EMBL" id="KE345945">
    <property type="protein sequence ID" value="EXC21502.1"/>
    <property type="molecule type" value="Genomic_DNA"/>
</dbReference>
<organism evidence="4 5">
    <name type="scientific">Morus notabilis</name>
    <dbReference type="NCBI Taxonomy" id="981085"/>
    <lineage>
        <taxon>Eukaryota</taxon>
        <taxon>Viridiplantae</taxon>
        <taxon>Streptophyta</taxon>
        <taxon>Embryophyta</taxon>
        <taxon>Tracheophyta</taxon>
        <taxon>Spermatophyta</taxon>
        <taxon>Magnoliopsida</taxon>
        <taxon>eudicotyledons</taxon>
        <taxon>Gunneridae</taxon>
        <taxon>Pentapetalae</taxon>
        <taxon>rosids</taxon>
        <taxon>fabids</taxon>
        <taxon>Rosales</taxon>
        <taxon>Moraceae</taxon>
        <taxon>Moreae</taxon>
        <taxon>Morus</taxon>
    </lineage>
</organism>
<evidence type="ECO:0000313" key="5">
    <source>
        <dbReference type="Proteomes" id="UP000030645"/>
    </source>
</evidence>
<feature type="domain" description="F-box" evidence="2">
    <location>
        <begin position="63"/>
        <end position="96"/>
    </location>
</feature>
<keyword evidence="5" id="KW-1185">Reference proteome</keyword>
<dbReference type="InterPro" id="IPR001810">
    <property type="entry name" value="F-box_dom"/>
</dbReference>
<dbReference type="AlphaFoldDB" id="W9SA25"/>
<gene>
    <name evidence="4" type="ORF">L484_014857</name>
</gene>
<dbReference type="InterPro" id="IPR050796">
    <property type="entry name" value="SCF_F-box_component"/>
</dbReference>
<dbReference type="InterPro" id="IPR036047">
    <property type="entry name" value="F-box-like_dom_sf"/>
</dbReference>
<dbReference type="InterPro" id="IPR013187">
    <property type="entry name" value="F-box-assoc_dom_typ3"/>
</dbReference>
<evidence type="ECO:0000256" key="1">
    <source>
        <dbReference type="SAM" id="Coils"/>
    </source>
</evidence>
<dbReference type="SUPFAM" id="SSF81383">
    <property type="entry name" value="F-box domain"/>
    <property type="match status" value="1"/>
</dbReference>
<proteinExistence type="predicted"/>
<sequence>MFFLKTVQGIQPEGEKNIVRGMENIRRQKKKKNTMINLLKRYKQQEKEDNEDYEHNIPYIYEHILLQIFAKIPQEDLQELRYTCKFWNKTISNNKFMAQNFLQSKSSLLIQFRKKFAVTFKSKLLELDHEGLGFKLDHFANMTRMGQFRSTCNGLILINSILRINRSRAIYRFLVVNMVTKCQITIPNCPSGCRHQFCSLSLVFTPHDQKHYKVVHISSNRFGFEILTLGCAGNQWKVIPGPFQDEAYDRSWDNPVSIGQFLHWDVESDFYILSMDVYNETTWKTYLPHYYVSFRIDRMSLIEMGGHLCFMYSYTTTQFDVWVLKDARGQNWQRSFSIFAESINYLLPRGASPIGEWENALPDFQNLVTLCSLRNGEVIVFRNLNSRWLYLYDTKIKELRKLSELSSYKDYDVLPYKSSLIYWQNAEELLSRETI</sequence>
<evidence type="ECO:0000313" key="4">
    <source>
        <dbReference type="EMBL" id="EXC21502.1"/>
    </source>
</evidence>
<feature type="domain" description="F-box associated beta-propeller type 3" evidence="3">
    <location>
        <begin position="142"/>
        <end position="401"/>
    </location>
</feature>
<dbReference type="eggNOG" id="ENOG502SSN5">
    <property type="taxonomic scope" value="Eukaryota"/>
</dbReference>
<dbReference type="NCBIfam" id="TIGR01640">
    <property type="entry name" value="F_box_assoc_1"/>
    <property type="match status" value="1"/>
</dbReference>
<evidence type="ECO:0008006" key="6">
    <source>
        <dbReference type="Google" id="ProtNLM"/>
    </source>
</evidence>
<dbReference type="Proteomes" id="UP000030645">
    <property type="component" value="Unassembled WGS sequence"/>
</dbReference>
<accession>W9SA25</accession>
<feature type="coiled-coil region" evidence="1">
    <location>
        <begin position="25"/>
        <end position="56"/>
    </location>
</feature>
<name>W9SA25_9ROSA</name>
<evidence type="ECO:0000259" key="2">
    <source>
        <dbReference type="Pfam" id="PF00646"/>
    </source>
</evidence>
<dbReference type="PANTHER" id="PTHR31672">
    <property type="entry name" value="BNACNNG10540D PROTEIN"/>
    <property type="match status" value="1"/>
</dbReference>
<evidence type="ECO:0000259" key="3">
    <source>
        <dbReference type="Pfam" id="PF08268"/>
    </source>
</evidence>
<dbReference type="PANTHER" id="PTHR31672:SF11">
    <property type="entry name" value="F-BOX PROTEIN CPR1-LIKE ISOFORM X2"/>
    <property type="match status" value="1"/>
</dbReference>
<dbReference type="OrthoDB" id="1918594at2759"/>
<dbReference type="CDD" id="cd09917">
    <property type="entry name" value="F-box_SF"/>
    <property type="match status" value="1"/>
</dbReference>
<reference evidence="5" key="1">
    <citation type="submission" date="2013-01" db="EMBL/GenBank/DDBJ databases">
        <title>Draft Genome Sequence of a Mulberry Tree, Morus notabilis C.K. Schneid.</title>
        <authorList>
            <person name="He N."/>
            <person name="Zhao S."/>
        </authorList>
    </citation>
    <scope>NUCLEOTIDE SEQUENCE</scope>
</reference>
<keyword evidence="1" id="KW-0175">Coiled coil</keyword>
<dbReference type="Pfam" id="PF00646">
    <property type="entry name" value="F-box"/>
    <property type="match status" value="1"/>
</dbReference>